<dbReference type="OrthoDB" id="1844152at2759"/>
<dbReference type="InterPro" id="IPR036396">
    <property type="entry name" value="Cyt_P450_sf"/>
</dbReference>
<dbReference type="PANTHER" id="PTHR46206:SF5">
    <property type="entry name" value="P450, PUTATIVE (EUROFUNG)-RELATED"/>
    <property type="match status" value="1"/>
</dbReference>
<evidence type="ECO:0000313" key="13">
    <source>
        <dbReference type="EMBL" id="RYP07681.1"/>
    </source>
</evidence>
<keyword evidence="5" id="KW-0812">Transmembrane</keyword>
<dbReference type="GO" id="GO:0016705">
    <property type="term" value="F:oxidoreductase activity, acting on paired donors, with incorporation or reduction of molecular oxygen"/>
    <property type="evidence" value="ECO:0007669"/>
    <property type="project" value="InterPro"/>
</dbReference>
<dbReference type="InterPro" id="IPR002403">
    <property type="entry name" value="Cyt_P450_E_grp-IV"/>
</dbReference>
<evidence type="ECO:0000256" key="11">
    <source>
        <dbReference type="ARBA" id="ARBA00023136"/>
    </source>
</evidence>
<evidence type="ECO:0000256" key="2">
    <source>
        <dbReference type="ARBA" id="ARBA00004370"/>
    </source>
</evidence>
<comment type="subcellular location">
    <subcellularLocation>
        <location evidence="2">Membrane</location>
    </subcellularLocation>
</comment>
<evidence type="ECO:0000256" key="12">
    <source>
        <dbReference type="PIRSR" id="PIRSR602403-1"/>
    </source>
</evidence>
<comment type="caution">
    <text evidence="13">The sequence shown here is derived from an EMBL/GenBank/DDBJ whole genome shotgun (WGS) entry which is preliminary data.</text>
</comment>
<evidence type="ECO:0000256" key="1">
    <source>
        <dbReference type="ARBA" id="ARBA00001971"/>
    </source>
</evidence>
<dbReference type="CDD" id="cd11041">
    <property type="entry name" value="CYP503A1-like"/>
    <property type="match status" value="1"/>
</dbReference>
<evidence type="ECO:0000313" key="14">
    <source>
        <dbReference type="Proteomes" id="UP000293360"/>
    </source>
</evidence>
<dbReference type="Proteomes" id="UP000293360">
    <property type="component" value="Unassembled WGS sequence"/>
</dbReference>
<dbReference type="PANTHER" id="PTHR46206">
    <property type="entry name" value="CYTOCHROME P450"/>
    <property type="match status" value="1"/>
</dbReference>
<dbReference type="GO" id="GO:0020037">
    <property type="term" value="F:heme binding"/>
    <property type="evidence" value="ECO:0007669"/>
    <property type="project" value="InterPro"/>
</dbReference>
<dbReference type="AlphaFoldDB" id="A0A4Q4TKR1"/>
<evidence type="ECO:0000256" key="9">
    <source>
        <dbReference type="ARBA" id="ARBA00023004"/>
    </source>
</evidence>
<protein>
    <recommendedName>
        <fullName evidence="15">Cytochrome P450</fullName>
    </recommendedName>
</protein>
<evidence type="ECO:0000256" key="10">
    <source>
        <dbReference type="ARBA" id="ARBA00023033"/>
    </source>
</evidence>
<evidence type="ECO:0000256" key="8">
    <source>
        <dbReference type="ARBA" id="ARBA00023002"/>
    </source>
</evidence>
<dbReference type="EMBL" id="QJNU01000086">
    <property type="protein sequence ID" value="RYP07681.1"/>
    <property type="molecule type" value="Genomic_DNA"/>
</dbReference>
<proteinExistence type="inferred from homology"/>
<evidence type="ECO:0000256" key="7">
    <source>
        <dbReference type="ARBA" id="ARBA00022989"/>
    </source>
</evidence>
<evidence type="ECO:0000256" key="4">
    <source>
        <dbReference type="ARBA" id="ARBA00022617"/>
    </source>
</evidence>
<keyword evidence="9 12" id="KW-0408">Iron</keyword>
<dbReference type="GO" id="GO:0005506">
    <property type="term" value="F:iron ion binding"/>
    <property type="evidence" value="ECO:0007669"/>
    <property type="project" value="InterPro"/>
</dbReference>
<evidence type="ECO:0000256" key="6">
    <source>
        <dbReference type="ARBA" id="ARBA00022723"/>
    </source>
</evidence>
<keyword evidence="6 12" id="KW-0479">Metal-binding</keyword>
<keyword evidence="11" id="KW-0472">Membrane</keyword>
<dbReference type="GO" id="GO:0016020">
    <property type="term" value="C:membrane"/>
    <property type="evidence" value="ECO:0007669"/>
    <property type="project" value="UniProtKB-SubCell"/>
</dbReference>
<dbReference type="InterPro" id="IPR001128">
    <property type="entry name" value="Cyt_P450"/>
</dbReference>
<dbReference type="PRINTS" id="PR00465">
    <property type="entry name" value="EP450IV"/>
</dbReference>
<gene>
    <name evidence="13" type="ORF">DL764_002365</name>
</gene>
<dbReference type="Pfam" id="PF00067">
    <property type="entry name" value="p450"/>
    <property type="match status" value="1"/>
</dbReference>
<evidence type="ECO:0000256" key="5">
    <source>
        <dbReference type="ARBA" id="ARBA00022692"/>
    </source>
</evidence>
<keyword evidence="10" id="KW-0503">Monooxygenase</keyword>
<evidence type="ECO:0008006" key="15">
    <source>
        <dbReference type="Google" id="ProtNLM"/>
    </source>
</evidence>
<keyword evidence="14" id="KW-1185">Reference proteome</keyword>
<keyword evidence="8" id="KW-0560">Oxidoreductase</keyword>
<comment type="cofactor">
    <cofactor evidence="1 12">
        <name>heme</name>
        <dbReference type="ChEBI" id="CHEBI:30413"/>
    </cofactor>
</comment>
<keyword evidence="4 12" id="KW-0349">Heme</keyword>
<organism evidence="13 14">
    <name type="scientific">Monosporascus ibericus</name>
    <dbReference type="NCBI Taxonomy" id="155417"/>
    <lineage>
        <taxon>Eukaryota</taxon>
        <taxon>Fungi</taxon>
        <taxon>Dikarya</taxon>
        <taxon>Ascomycota</taxon>
        <taxon>Pezizomycotina</taxon>
        <taxon>Sordariomycetes</taxon>
        <taxon>Xylariomycetidae</taxon>
        <taxon>Xylariales</taxon>
        <taxon>Xylariales incertae sedis</taxon>
        <taxon>Monosporascus</taxon>
    </lineage>
</organism>
<keyword evidence="7" id="KW-1133">Transmembrane helix</keyword>
<dbReference type="SUPFAM" id="SSF48264">
    <property type="entry name" value="Cytochrome P450"/>
    <property type="match status" value="1"/>
</dbReference>
<name>A0A4Q4TKR1_9PEZI</name>
<dbReference type="Gene3D" id="1.10.630.10">
    <property type="entry name" value="Cytochrome P450"/>
    <property type="match status" value="1"/>
</dbReference>
<reference evidence="13 14" key="1">
    <citation type="submission" date="2018-06" db="EMBL/GenBank/DDBJ databases">
        <title>Complete Genomes of Monosporascus.</title>
        <authorList>
            <person name="Robinson A.J."/>
            <person name="Natvig D.O."/>
        </authorList>
    </citation>
    <scope>NUCLEOTIDE SEQUENCE [LARGE SCALE GENOMIC DNA]</scope>
    <source>
        <strain evidence="13 14">CBS 110550</strain>
    </source>
</reference>
<dbReference type="GO" id="GO:0004497">
    <property type="term" value="F:monooxygenase activity"/>
    <property type="evidence" value="ECO:0007669"/>
    <property type="project" value="UniProtKB-KW"/>
</dbReference>
<evidence type="ECO:0000256" key="3">
    <source>
        <dbReference type="ARBA" id="ARBA00010617"/>
    </source>
</evidence>
<accession>A0A4Q4TKR1</accession>
<feature type="binding site" description="axial binding residue" evidence="12">
    <location>
        <position position="481"/>
    </location>
    <ligand>
        <name>heme</name>
        <dbReference type="ChEBI" id="CHEBI:30413"/>
    </ligand>
    <ligandPart>
        <name>Fe</name>
        <dbReference type="ChEBI" id="CHEBI:18248"/>
    </ligandPart>
</feature>
<dbReference type="STRING" id="155417.A0A4Q4TKR1"/>
<comment type="similarity">
    <text evidence="3">Belongs to the cytochrome P450 family.</text>
</comment>
<sequence length="535" mass="60995">MSSTEFSIYWLGSRSPIITTPNITSVCIVLLLVIAFQGTSFHNQVYNAFRDWFRKWEYIWRGPSIIQEGFDKASGQPYEVQTPDTRYVFVSSPKHIEEIDQAPDSILSLQAASKHMLQPKYTMHGFSWYDLRGTEGVGFERALRTLLTNHLPEMLPDLSRVVKVHFEQLRSEGSNQKSIPHSRVYHMMKRLVVIANAFSFFGKELCNNQEFLDAALAYIEETVYTAEILRLLPAPLVPIVGRITAACFQSDKKVFDMLLPVVEQRCEERDMNVLGHKTPKHSDCIQWIMETSPRQNPWSAERIIWELMAIWFGSVHSLSVTSTYAIHDISRRPEYVQHLGDEIESQYAKFELTGQGLPLLDSFLKESARLTPVESTSYAAFLFMLLMDQVSTRRAAMKPFELSDGTKIGVGDWTCTPVYAINQSPEHYPDPSMFNGFRFVSNELLDQMAIDTDTGSLQPTPSALAEVSSKWQFWGTGRMACPGRFYASAVLKVIVAQVISNYDCSLVEPDVKPWLTWRSTFLPRNGFKVTFAPRQ</sequence>